<dbReference type="Gene3D" id="3.30.70.330">
    <property type="match status" value="1"/>
</dbReference>
<name>A0ABV0NS42_9TELE</name>
<organism evidence="4 5">
    <name type="scientific">Goodea atripinnis</name>
    <dbReference type="NCBI Taxonomy" id="208336"/>
    <lineage>
        <taxon>Eukaryota</taxon>
        <taxon>Metazoa</taxon>
        <taxon>Chordata</taxon>
        <taxon>Craniata</taxon>
        <taxon>Vertebrata</taxon>
        <taxon>Euteleostomi</taxon>
        <taxon>Actinopterygii</taxon>
        <taxon>Neopterygii</taxon>
        <taxon>Teleostei</taxon>
        <taxon>Neoteleostei</taxon>
        <taxon>Acanthomorphata</taxon>
        <taxon>Ovalentaria</taxon>
        <taxon>Atherinomorphae</taxon>
        <taxon>Cyprinodontiformes</taxon>
        <taxon>Goodeidae</taxon>
        <taxon>Goodea</taxon>
    </lineage>
</organism>
<evidence type="ECO:0000313" key="4">
    <source>
        <dbReference type="EMBL" id="MEQ2174090.1"/>
    </source>
</evidence>
<accession>A0ABV0NS42</accession>
<keyword evidence="1" id="KW-0677">Repeat</keyword>
<comment type="caution">
    <text evidence="4">The sequence shown here is derived from an EMBL/GenBank/DDBJ whole genome shotgun (WGS) entry which is preliminary data.</text>
</comment>
<feature type="region of interest" description="Disordered" evidence="3">
    <location>
        <begin position="106"/>
        <end position="153"/>
    </location>
</feature>
<dbReference type="SUPFAM" id="SSF54928">
    <property type="entry name" value="RNA-binding domain, RBD"/>
    <property type="match status" value="1"/>
</dbReference>
<dbReference type="InterPro" id="IPR012677">
    <property type="entry name" value="Nucleotide-bd_a/b_plait_sf"/>
</dbReference>
<feature type="compositionally biased region" description="Gly residues" evidence="3">
    <location>
        <begin position="122"/>
        <end position="133"/>
    </location>
</feature>
<evidence type="ECO:0000256" key="1">
    <source>
        <dbReference type="ARBA" id="ARBA00022737"/>
    </source>
</evidence>
<keyword evidence="2" id="KW-0694">RNA-binding</keyword>
<evidence type="ECO:0000256" key="3">
    <source>
        <dbReference type="SAM" id="MobiDB-lite"/>
    </source>
</evidence>
<dbReference type="EMBL" id="JAHRIO010050149">
    <property type="protein sequence ID" value="MEQ2174090.1"/>
    <property type="molecule type" value="Genomic_DNA"/>
</dbReference>
<dbReference type="InterPro" id="IPR050666">
    <property type="entry name" value="ESRP"/>
</dbReference>
<sequence>MEFNGGGIHFTYTREGRPSGEAFVELETEEDLKMAVKKDRETMGHRYVEGALIKWLGVSLVVKSEGQNVHMALEPNAIGNAWSGVQYIEIFKSSRAEVRTHYEPQRKPMGMQRPGPYDRPSGGRGYNMMGRGGSYDRIRRGGYGGGRRKFSEE</sequence>
<protein>
    <submittedName>
        <fullName evidence="4">Uncharacterized protein</fullName>
    </submittedName>
</protein>
<gene>
    <name evidence="4" type="ORF">GOODEAATRI_004195</name>
</gene>
<dbReference type="Proteomes" id="UP001476798">
    <property type="component" value="Unassembled WGS sequence"/>
</dbReference>
<keyword evidence="5" id="KW-1185">Reference proteome</keyword>
<reference evidence="4 5" key="1">
    <citation type="submission" date="2021-06" db="EMBL/GenBank/DDBJ databases">
        <authorList>
            <person name="Palmer J.M."/>
        </authorList>
    </citation>
    <scope>NUCLEOTIDE SEQUENCE [LARGE SCALE GENOMIC DNA]</scope>
    <source>
        <strain evidence="4 5">GA_2019</strain>
        <tissue evidence="4">Muscle</tissue>
    </source>
</reference>
<dbReference type="PANTHER" id="PTHR13976">
    <property type="entry name" value="HETEROGENEOUS NUCLEAR RIBONUCLEOPROTEIN-RELATED"/>
    <property type="match status" value="1"/>
</dbReference>
<evidence type="ECO:0000313" key="5">
    <source>
        <dbReference type="Proteomes" id="UP001476798"/>
    </source>
</evidence>
<dbReference type="InterPro" id="IPR035979">
    <property type="entry name" value="RBD_domain_sf"/>
</dbReference>
<evidence type="ECO:0000256" key="2">
    <source>
        <dbReference type="ARBA" id="ARBA00022884"/>
    </source>
</evidence>
<proteinExistence type="predicted"/>